<sequence length="129" mass="13826">MRWLPLALLAGAVLAVRRRFVAVRVVGDSMAPGLRSGQVVLVRKVSLDAVRRDQVVVFAPPPGLPAFEGDPPWLVKRVAALPGETFGAAVVPPGRFAVLGDNTERSYDSRKAGLFDADALLGVMVRVLR</sequence>
<dbReference type="GO" id="GO:0004252">
    <property type="term" value="F:serine-type endopeptidase activity"/>
    <property type="evidence" value="ECO:0007669"/>
    <property type="project" value="InterPro"/>
</dbReference>
<reference evidence="5 6" key="1">
    <citation type="submission" date="2019-03" db="EMBL/GenBank/DDBJ databases">
        <title>Genomic Encyclopedia of Type Strains, Phase IV (KMG-IV): sequencing the most valuable type-strain genomes for metagenomic binning, comparative biology and taxonomic classification.</title>
        <authorList>
            <person name="Goeker M."/>
        </authorList>
    </citation>
    <scope>NUCLEOTIDE SEQUENCE [LARGE SCALE GENOMIC DNA]</scope>
    <source>
        <strain evidence="5 6">DSM 45361</strain>
    </source>
</reference>
<feature type="active site" evidence="3">
    <location>
        <position position="29"/>
    </location>
</feature>
<dbReference type="Gene3D" id="2.10.109.10">
    <property type="entry name" value="Umud Fragment, subunit A"/>
    <property type="match status" value="1"/>
</dbReference>
<evidence type="ECO:0000256" key="2">
    <source>
        <dbReference type="ARBA" id="ARBA00009370"/>
    </source>
</evidence>
<dbReference type="PANTHER" id="PTHR43390:SF1">
    <property type="entry name" value="CHLOROPLAST PROCESSING PEPTIDASE"/>
    <property type="match status" value="1"/>
</dbReference>
<comment type="caution">
    <text evidence="5">The sequence shown here is derived from an EMBL/GenBank/DDBJ whole genome shotgun (WGS) entry which is preliminary data.</text>
</comment>
<feature type="domain" description="Peptidase S26" evidence="4">
    <location>
        <begin position="3"/>
        <end position="85"/>
    </location>
</feature>
<evidence type="ECO:0000259" key="4">
    <source>
        <dbReference type="Pfam" id="PF10502"/>
    </source>
</evidence>
<dbReference type="EMBL" id="SNXZ01000003">
    <property type="protein sequence ID" value="TDP98195.1"/>
    <property type="molecule type" value="Genomic_DNA"/>
</dbReference>
<evidence type="ECO:0000313" key="6">
    <source>
        <dbReference type="Proteomes" id="UP000295444"/>
    </source>
</evidence>
<dbReference type="InterPro" id="IPR000223">
    <property type="entry name" value="Pept_S26A_signal_pept_1"/>
</dbReference>
<dbReference type="CDD" id="cd06530">
    <property type="entry name" value="S26_SPase_I"/>
    <property type="match status" value="1"/>
</dbReference>
<dbReference type="OrthoDB" id="5518017at2"/>
<comment type="subcellular location">
    <subcellularLocation>
        <location evidence="1">Cell membrane</location>
        <topology evidence="1">Single-pass type II membrane protein</topology>
    </subcellularLocation>
</comment>
<dbReference type="InterPro" id="IPR019533">
    <property type="entry name" value="Peptidase_S26"/>
</dbReference>
<dbReference type="SUPFAM" id="SSF51306">
    <property type="entry name" value="LexA/Signal peptidase"/>
    <property type="match status" value="1"/>
</dbReference>
<evidence type="ECO:0000256" key="1">
    <source>
        <dbReference type="ARBA" id="ARBA00004401"/>
    </source>
</evidence>
<gene>
    <name evidence="5" type="ORF">EV186_1031176</name>
</gene>
<comment type="similarity">
    <text evidence="2">Belongs to the peptidase S26 family.</text>
</comment>
<dbReference type="PRINTS" id="PR00727">
    <property type="entry name" value="LEADERPTASE"/>
</dbReference>
<accession>A0A4R6SG57</accession>
<evidence type="ECO:0000256" key="3">
    <source>
        <dbReference type="PIRSR" id="PIRSR600223-1"/>
    </source>
</evidence>
<dbReference type="Proteomes" id="UP000295444">
    <property type="component" value="Unassembled WGS sequence"/>
</dbReference>
<protein>
    <submittedName>
        <fullName evidence="5">Signal peptidase I</fullName>
    </submittedName>
</protein>
<name>A0A4R6SG57_LABRH</name>
<keyword evidence="6" id="KW-1185">Reference proteome</keyword>
<feature type="active site" evidence="3">
    <location>
        <position position="76"/>
    </location>
</feature>
<proteinExistence type="inferred from homology"/>
<evidence type="ECO:0000313" key="5">
    <source>
        <dbReference type="EMBL" id="TDP98195.1"/>
    </source>
</evidence>
<dbReference type="InterPro" id="IPR036286">
    <property type="entry name" value="LexA/Signal_pep-like_sf"/>
</dbReference>
<dbReference type="PANTHER" id="PTHR43390">
    <property type="entry name" value="SIGNAL PEPTIDASE I"/>
    <property type="match status" value="1"/>
</dbReference>
<dbReference type="Pfam" id="PF10502">
    <property type="entry name" value="Peptidase_S26"/>
    <property type="match status" value="2"/>
</dbReference>
<dbReference type="AlphaFoldDB" id="A0A4R6SG57"/>
<organism evidence="5 6">
    <name type="scientific">Labedaea rhizosphaerae</name>
    <dbReference type="NCBI Taxonomy" id="598644"/>
    <lineage>
        <taxon>Bacteria</taxon>
        <taxon>Bacillati</taxon>
        <taxon>Actinomycetota</taxon>
        <taxon>Actinomycetes</taxon>
        <taxon>Pseudonocardiales</taxon>
        <taxon>Pseudonocardiaceae</taxon>
        <taxon>Labedaea</taxon>
    </lineage>
</organism>
<dbReference type="GO" id="GO:0006465">
    <property type="term" value="P:signal peptide processing"/>
    <property type="evidence" value="ECO:0007669"/>
    <property type="project" value="InterPro"/>
</dbReference>
<feature type="domain" description="Peptidase S26" evidence="4">
    <location>
        <begin position="90"/>
        <end position="125"/>
    </location>
</feature>
<dbReference type="GO" id="GO:0005886">
    <property type="term" value="C:plasma membrane"/>
    <property type="evidence" value="ECO:0007669"/>
    <property type="project" value="UniProtKB-SubCell"/>
</dbReference>
<dbReference type="RefSeq" id="WP_133851280.1">
    <property type="nucleotide sequence ID" value="NZ_SNXZ01000003.1"/>
</dbReference>